<keyword evidence="2 6" id="KW-0812">Transmembrane</keyword>
<sequence length="892" mass="98786">MQKSLFGFIWAYSKRQQLTILAITVVSFPILYMTLELPKWIVNDAIDGSDFPRTIAGYQLDQIPYLMALCGIFLGLVVLNNVVKFVLNVYKGIVGERMLRRLRYKLYNQILRFRLPQFRGVSAGELISMMIAEVEDLGVFIGDAIATPAFQGGTLIVYIVFIFAQDPLLGAAAVLLYPVQGYIIPKLQQKVVILVRERVKNVRKISDKVGESVAGVTEIHANDTAQWHLADITDKLLTNYRIRLEIYKRKYMIKFINNFMNQLPPFFFYSVGGYLVIIGDLSFGALVAVLAAYKDLAGPWKELITYYQNLSNMNVKYETVVENFDPPNMYPAGRLEADGEPDVKLDGAIAFSNVSAVFGSGQEVADFDATIEGQVAVFGTGSSGRTEVLLLAAGLMDPQSGRVEIGGRDLSDLPESVLGREIGYVGAAPYMFNDTIRGNVIYSLRHRPIGDAEVDDDEHKFRISEAGLTGNSKYDFDAPWVDLTEAGVEDVGDLDQHVLDLFERTGLGNDLVRMGLQSNVDPNEVPDLADRVLEARKAVRERIRSDEKLQDLVELWRIDAFNPSGTLAENVMFALPTDPAEPIEAAAHDPDVIAALTEADVHDDLVEIGAKVAETMIELFSEMAVDDSLMGDFSLLSSDQLPAFEPYVRAFHNGGVSALSADQSAELVGLAFRLIPARHRLTEIGEDQAARFVKGRQTVCERLAKLDGRYTIFDEERYIDPLTVEENILFGKPRVDRRGARERIEGFIRDTLTELQARDPIARAGLNYQVGVGGSRLSPVQRRRVGLVRALIKRPKILMLDGTIDEEPRLADEVRSVVGEGMLLVGTGSQQVARRFDRVLVLKDGRLVADGEYASVRSSMSDDDDDDDDGDTEPDAGNEAAAEAEEAKEETS</sequence>
<evidence type="ECO:0000259" key="7">
    <source>
        <dbReference type="PROSITE" id="PS50893"/>
    </source>
</evidence>
<dbReference type="PANTHER" id="PTHR43394">
    <property type="entry name" value="ATP-DEPENDENT PERMEASE MDL1, MITOCHONDRIAL"/>
    <property type="match status" value="1"/>
</dbReference>
<dbReference type="PANTHER" id="PTHR43394:SF1">
    <property type="entry name" value="ATP-BINDING CASSETTE SUB-FAMILY B MEMBER 10, MITOCHONDRIAL"/>
    <property type="match status" value="1"/>
</dbReference>
<keyword evidence="4 6" id="KW-0472">Membrane</keyword>
<dbReference type="CDD" id="cd07346">
    <property type="entry name" value="ABC_6TM_exporters"/>
    <property type="match status" value="1"/>
</dbReference>
<proteinExistence type="predicted"/>
<dbReference type="AlphaFoldDB" id="A0AAE3VRH4"/>
<evidence type="ECO:0000256" key="5">
    <source>
        <dbReference type="SAM" id="MobiDB-lite"/>
    </source>
</evidence>
<dbReference type="InterPro" id="IPR039421">
    <property type="entry name" value="Type_1_exporter"/>
</dbReference>
<dbReference type="Gene3D" id="3.40.50.300">
    <property type="entry name" value="P-loop containing nucleotide triphosphate hydrolases"/>
    <property type="match status" value="2"/>
</dbReference>
<feature type="compositionally biased region" description="Acidic residues" evidence="5">
    <location>
        <begin position="861"/>
        <end position="892"/>
    </location>
</feature>
<evidence type="ECO:0000256" key="2">
    <source>
        <dbReference type="ARBA" id="ARBA00022692"/>
    </source>
</evidence>
<dbReference type="SUPFAM" id="SSF90123">
    <property type="entry name" value="ABC transporter transmembrane region"/>
    <property type="match status" value="1"/>
</dbReference>
<dbReference type="GO" id="GO:0016887">
    <property type="term" value="F:ATP hydrolysis activity"/>
    <property type="evidence" value="ECO:0007669"/>
    <property type="project" value="InterPro"/>
</dbReference>
<dbReference type="Proteomes" id="UP001229244">
    <property type="component" value="Unassembled WGS sequence"/>
</dbReference>
<feature type="transmembrane region" description="Helical" evidence="6">
    <location>
        <begin position="62"/>
        <end position="83"/>
    </location>
</feature>
<keyword evidence="9" id="KW-0547">Nucleotide-binding</keyword>
<evidence type="ECO:0000256" key="6">
    <source>
        <dbReference type="SAM" id="Phobius"/>
    </source>
</evidence>
<evidence type="ECO:0000256" key="1">
    <source>
        <dbReference type="ARBA" id="ARBA00004651"/>
    </source>
</evidence>
<dbReference type="InterPro" id="IPR003439">
    <property type="entry name" value="ABC_transporter-like_ATP-bd"/>
</dbReference>
<feature type="region of interest" description="Disordered" evidence="5">
    <location>
        <begin position="853"/>
        <end position="892"/>
    </location>
</feature>
<name>A0AAE3VRH4_9HYPH</name>
<feature type="domain" description="ABC transporter" evidence="7">
    <location>
        <begin position="349"/>
        <end position="869"/>
    </location>
</feature>
<feature type="domain" description="ABC transmembrane type-1" evidence="8">
    <location>
        <begin position="39"/>
        <end position="312"/>
    </location>
</feature>
<dbReference type="Gene3D" id="1.20.1560.10">
    <property type="entry name" value="ABC transporter type 1, transmembrane domain"/>
    <property type="match status" value="1"/>
</dbReference>
<dbReference type="Pfam" id="PF00664">
    <property type="entry name" value="ABC_membrane"/>
    <property type="match status" value="1"/>
</dbReference>
<evidence type="ECO:0000256" key="3">
    <source>
        <dbReference type="ARBA" id="ARBA00022989"/>
    </source>
</evidence>
<evidence type="ECO:0000256" key="4">
    <source>
        <dbReference type="ARBA" id="ARBA00023136"/>
    </source>
</evidence>
<dbReference type="PROSITE" id="PS50929">
    <property type="entry name" value="ABC_TM1F"/>
    <property type="match status" value="1"/>
</dbReference>
<dbReference type="GO" id="GO:0005886">
    <property type="term" value="C:plasma membrane"/>
    <property type="evidence" value="ECO:0007669"/>
    <property type="project" value="UniProtKB-SubCell"/>
</dbReference>
<dbReference type="GO" id="GO:0140359">
    <property type="term" value="F:ABC-type transporter activity"/>
    <property type="evidence" value="ECO:0007669"/>
    <property type="project" value="InterPro"/>
</dbReference>
<dbReference type="RefSeq" id="WP_306886898.1">
    <property type="nucleotide sequence ID" value="NZ_JAUSUL010000004.1"/>
</dbReference>
<feature type="transmembrane region" description="Helical" evidence="6">
    <location>
        <begin position="266"/>
        <end position="293"/>
    </location>
</feature>
<accession>A0AAE3VRH4</accession>
<dbReference type="GO" id="GO:0005524">
    <property type="term" value="F:ATP binding"/>
    <property type="evidence" value="ECO:0007669"/>
    <property type="project" value="UniProtKB-KW"/>
</dbReference>
<protein>
    <submittedName>
        <fullName evidence="9">ABC transport system ATP-binding protein</fullName>
    </submittedName>
</protein>
<dbReference type="SUPFAM" id="SSF52540">
    <property type="entry name" value="P-loop containing nucleoside triphosphate hydrolases"/>
    <property type="match status" value="2"/>
</dbReference>
<reference evidence="9" key="1">
    <citation type="submission" date="2023-07" db="EMBL/GenBank/DDBJ databases">
        <title>Genomic Encyclopedia of Type Strains, Phase IV (KMG-IV): sequencing the most valuable type-strain genomes for metagenomic binning, comparative biology and taxonomic classification.</title>
        <authorList>
            <person name="Goeker M."/>
        </authorList>
    </citation>
    <scope>NUCLEOTIDE SEQUENCE</scope>
    <source>
        <strain evidence="9">DSM 21202</strain>
    </source>
</reference>
<gene>
    <name evidence="9" type="ORF">J2S73_003476</name>
</gene>
<dbReference type="InterPro" id="IPR011527">
    <property type="entry name" value="ABC1_TM_dom"/>
</dbReference>
<dbReference type="InterPro" id="IPR036640">
    <property type="entry name" value="ABC1_TM_sf"/>
</dbReference>
<evidence type="ECO:0000313" key="9">
    <source>
        <dbReference type="EMBL" id="MDQ0316999.1"/>
    </source>
</evidence>
<keyword evidence="9" id="KW-0067">ATP-binding</keyword>
<keyword evidence="10" id="KW-1185">Reference proteome</keyword>
<dbReference type="PROSITE" id="PS50893">
    <property type="entry name" value="ABC_TRANSPORTER_2"/>
    <property type="match status" value="1"/>
</dbReference>
<comment type="caution">
    <text evidence="9">The sequence shown here is derived from an EMBL/GenBank/DDBJ whole genome shotgun (WGS) entry which is preliminary data.</text>
</comment>
<keyword evidence="3 6" id="KW-1133">Transmembrane helix</keyword>
<evidence type="ECO:0000313" key="10">
    <source>
        <dbReference type="Proteomes" id="UP001229244"/>
    </source>
</evidence>
<feature type="transmembrane region" description="Helical" evidence="6">
    <location>
        <begin position="20"/>
        <end position="42"/>
    </location>
</feature>
<dbReference type="InterPro" id="IPR027417">
    <property type="entry name" value="P-loop_NTPase"/>
</dbReference>
<dbReference type="EMBL" id="JAUSUL010000004">
    <property type="protein sequence ID" value="MDQ0316999.1"/>
    <property type="molecule type" value="Genomic_DNA"/>
</dbReference>
<organism evidence="9 10">
    <name type="scientific">Amorphus orientalis</name>
    <dbReference type="NCBI Taxonomy" id="649198"/>
    <lineage>
        <taxon>Bacteria</taxon>
        <taxon>Pseudomonadati</taxon>
        <taxon>Pseudomonadota</taxon>
        <taxon>Alphaproteobacteria</taxon>
        <taxon>Hyphomicrobiales</taxon>
        <taxon>Amorphaceae</taxon>
        <taxon>Amorphus</taxon>
    </lineage>
</organism>
<evidence type="ECO:0000259" key="8">
    <source>
        <dbReference type="PROSITE" id="PS50929"/>
    </source>
</evidence>
<comment type="subcellular location">
    <subcellularLocation>
        <location evidence="1">Cell membrane</location>
        <topology evidence="1">Multi-pass membrane protein</topology>
    </subcellularLocation>
</comment>